<reference evidence="2" key="1">
    <citation type="journal article" date="2008" name="BMC Genomics">
        <title>A conifer genomics resource of 200,000 spruce (Picea spp.) ESTs and 6,464 high-quality, sequence-finished full-length cDNAs for Sitka spruce (Picea sitchensis).</title>
        <authorList>
            <person name="Ralph S.G."/>
            <person name="Chun H.J."/>
            <person name="Kolosova N."/>
            <person name="Cooper D."/>
            <person name="Oddy C."/>
            <person name="Ritland C.E."/>
            <person name="Kirkpatrick R."/>
            <person name="Moore R."/>
            <person name="Barber S."/>
            <person name="Holt R.A."/>
            <person name="Jones S.J."/>
            <person name="Marra M.A."/>
            <person name="Douglas C.J."/>
            <person name="Ritland K."/>
            <person name="Bohlmann J."/>
        </authorList>
    </citation>
    <scope>NUCLEOTIDE SEQUENCE</scope>
    <source>
        <tissue evidence="2">Green portion of the leader tissue</tissue>
    </source>
</reference>
<sequence length="150" mass="16451">MGSQGNSSMEVELAKCECCGLKEECTPAYIARVRDRFYGKWVCGLCAEAVKDELCRAESGIGMEDALNAHMQFCSQFNVNPAVNVADAMRQILRRRFEPHKALRSTQSSSNLGEEVAVGRPSSLSRSTSCLSTRSISSNKQRLGSGSSFW</sequence>
<evidence type="ECO:0000256" key="1">
    <source>
        <dbReference type="SAM" id="MobiDB-lite"/>
    </source>
</evidence>
<accession>A9NZC0</accession>
<dbReference type="EMBL" id="EF086725">
    <property type="protein sequence ID" value="ABK25981.1"/>
    <property type="molecule type" value="mRNA"/>
</dbReference>
<evidence type="ECO:0008006" key="3">
    <source>
        <dbReference type="Google" id="ProtNLM"/>
    </source>
</evidence>
<dbReference type="AlphaFoldDB" id="A9NZC0"/>
<proteinExistence type="evidence at transcript level"/>
<evidence type="ECO:0000313" key="2">
    <source>
        <dbReference type="EMBL" id="ABK25981.1"/>
    </source>
</evidence>
<dbReference type="Pfam" id="PF07911">
    <property type="entry name" value="DUF1677"/>
    <property type="match status" value="1"/>
</dbReference>
<dbReference type="OMA" id="GAHMSFC"/>
<name>A9NZC0_PICSI</name>
<dbReference type="PANTHER" id="PTHR33108:SF14">
    <property type="entry name" value="OS01G0745000 PROTEIN"/>
    <property type="match status" value="1"/>
</dbReference>
<protein>
    <recommendedName>
        <fullName evidence="3">DUF1677 family protein</fullName>
    </recommendedName>
</protein>
<dbReference type="InterPro" id="IPR012876">
    <property type="entry name" value="DUF1677_pln"/>
</dbReference>
<organism evidence="2">
    <name type="scientific">Picea sitchensis</name>
    <name type="common">Sitka spruce</name>
    <name type="synonym">Pinus sitchensis</name>
    <dbReference type="NCBI Taxonomy" id="3332"/>
    <lineage>
        <taxon>Eukaryota</taxon>
        <taxon>Viridiplantae</taxon>
        <taxon>Streptophyta</taxon>
        <taxon>Embryophyta</taxon>
        <taxon>Tracheophyta</taxon>
        <taxon>Spermatophyta</taxon>
        <taxon>Pinopsida</taxon>
        <taxon>Pinidae</taxon>
        <taxon>Conifers I</taxon>
        <taxon>Pinales</taxon>
        <taxon>Pinaceae</taxon>
        <taxon>Picea</taxon>
    </lineage>
</organism>
<dbReference type="PANTHER" id="PTHR33108">
    <property type="entry name" value="OS01G0745000 PROTEIN"/>
    <property type="match status" value="1"/>
</dbReference>
<feature type="region of interest" description="Disordered" evidence="1">
    <location>
        <begin position="104"/>
        <end position="129"/>
    </location>
</feature>